<keyword evidence="1" id="KW-0812">Transmembrane</keyword>
<gene>
    <name evidence="2" type="ORF">FLONG3_2849</name>
</gene>
<reference evidence="2 3" key="1">
    <citation type="journal article" date="2018" name="PLoS Pathog.">
        <title>Evolution of structural diversity of trichothecenes, a family of toxins produced by plant pathogenic and entomopathogenic fungi.</title>
        <authorList>
            <person name="Proctor R.H."/>
            <person name="McCormick S.P."/>
            <person name="Kim H.S."/>
            <person name="Cardoza R.E."/>
            <person name="Stanley A.M."/>
            <person name="Lindo L."/>
            <person name="Kelly A."/>
            <person name="Brown D.W."/>
            <person name="Lee T."/>
            <person name="Vaughan M.M."/>
            <person name="Alexander N.J."/>
            <person name="Busman M."/>
            <person name="Gutierrez S."/>
        </authorList>
    </citation>
    <scope>NUCLEOTIDE SEQUENCE [LARGE SCALE GENOMIC DNA]</scope>
    <source>
        <strain evidence="2 3">NRRL 20695</strain>
    </source>
</reference>
<keyword evidence="1" id="KW-1133">Transmembrane helix</keyword>
<organism evidence="2 3">
    <name type="scientific">Fusarium longipes</name>
    <dbReference type="NCBI Taxonomy" id="694270"/>
    <lineage>
        <taxon>Eukaryota</taxon>
        <taxon>Fungi</taxon>
        <taxon>Dikarya</taxon>
        <taxon>Ascomycota</taxon>
        <taxon>Pezizomycotina</taxon>
        <taxon>Sordariomycetes</taxon>
        <taxon>Hypocreomycetidae</taxon>
        <taxon>Hypocreales</taxon>
        <taxon>Nectriaceae</taxon>
        <taxon>Fusarium</taxon>
    </lineage>
</organism>
<keyword evidence="1" id="KW-0472">Membrane</keyword>
<keyword evidence="3" id="KW-1185">Reference proteome</keyword>
<feature type="transmembrane region" description="Helical" evidence="1">
    <location>
        <begin position="6"/>
        <end position="30"/>
    </location>
</feature>
<evidence type="ECO:0000256" key="1">
    <source>
        <dbReference type="SAM" id="Phobius"/>
    </source>
</evidence>
<evidence type="ECO:0000313" key="3">
    <source>
        <dbReference type="Proteomes" id="UP000266234"/>
    </source>
</evidence>
<sequence>MFKRLGFRVIFIPAVLITQLLTLVGVGMLLRAGTGSLNNSDHLPTAPGLYLILIDTKHYTRKVGKETFKGLPDSHDFSKQKDFFALFPALYCSGKMSGDRHEADYCSTWGEQFFDLQRLWRVWGVDLIKENLVGSTPRLVYAGLLTTVIGVVLSAIFSILAFFSYWGAIAATVLSWYQDCWFW</sequence>
<feature type="transmembrane region" description="Helical" evidence="1">
    <location>
        <begin position="139"/>
        <end position="166"/>
    </location>
</feature>
<dbReference type="AlphaFoldDB" id="A0A395T2H5"/>
<protein>
    <submittedName>
        <fullName evidence="2">Uncharacterized protein</fullName>
    </submittedName>
</protein>
<proteinExistence type="predicted"/>
<accession>A0A395T2H5</accession>
<evidence type="ECO:0000313" key="2">
    <source>
        <dbReference type="EMBL" id="RGP78944.1"/>
    </source>
</evidence>
<comment type="caution">
    <text evidence="2">The sequence shown here is derived from an EMBL/GenBank/DDBJ whole genome shotgun (WGS) entry which is preliminary data.</text>
</comment>
<dbReference type="OrthoDB" id="4480814at2759"/>
<name>A0A395T2H5_9HYPO</name>
<dbReference type="EMBL" id="PXOG01000056">
    <property type="protein sequence ID" value="RGP78944.1"/>
    <property type="molecule type" value="Genomic_DNA"/>
</dbReference>
<dbReference type="Proteomes" id="UP000266234">
    <property type="component" value="Unassembled WGS sequence"/>
</dbReference>